<proteinExistence type="predicted"/>
<dbReference type="EC" id="2.7.7.65" evidence="1"/>
<keyword evidence="4" id="KW-0472">Membrane</keyword>
<evidence type="ECO:0000256" key="4">
    <source>
        <dbReference type="SAM" id="Phobius"/>
    </source>
</evidence>
<dbReference type="PANTHER" id="PTHR45138">
    <property type="entry name" value="REGULATORY COMPONENTS OF SENSORY TRANSDUCTION SYSTEM"/>
    <property type="match status" value="1"/>
</dbReference>
<evidence type="ECO:0000256" key="1">
    <source>
        <dbReference type="ARBA" id="ARBA00012528"/>
    </source>
</evidence>
<feature type="transmembrane region" description="Helical" evidence="4">
    <location>
        <begin position="61"/>
        <end position="83"/>
    </location>
</feature>
<feature type="transmembrane region" description="Helical" evidence="4">
    <location>
        <begin position="178"/>
        <end position="200"/>
    </location>
</feature>
<dbReference type="Gene3D" id="3.30.70.270">
    <property type="match status" value="1"/>
</dbReference>
<organism evidence="6 7">
    <name type="scientific">Deefgea tanakiae</name>
    <dbReference type="NCBI Taxonomy" id="2865840"/>
    <lineage>
        <taxon>Bacteria</taxon>
        <taxon>Pseudomonadati</taxon>
        <taxon>Pseudomonadota</taxon>
        <taxon>Betaproteobacteria</taxon>
        <taxon>Neisseriales</taxon>
        <taxon>Chitinibacteraceae</taxon>
        <taxon>Deefgea</taxon>
    </lineage>
</organism>
<keyword evidence="4" id="KW-1133">Transmembrane helix</keyword>
<dbReference type="CDD" id="cd01949">
    <property type="entry name" value="GGDEF"/>
    <property type="match status" value="1"/>
</dbReference>
<feature type="transmembrane region" description="Helical" evidence="4">
    <location>
        <begin position="32"/>
        <end position="54"/>
    </location>
</feature>
<keyword evidence="6" id="KW-0548">Nucleotidyltransferase</keyword>
<feature type="transmembrane region" description="Helical" evidence="4">
    <location>
        <begin position="95"/>
        <end position="113"/>
    </location>
</feature>
<feature type="compositionally biased region" description="Polar residues" evidence="3">
    <location>
        <begin position="536"/>
        <end position="549"/>
    </location>
</feature>
<dbReference type="SMART" id="SM00267">
    <property type="entry name" value="GGDEF"/>
    <property type="match status" value="1"/>
</dbReference>
<dbReference type="RefSeq" id="WP_221004865.1">
    <property type="nucleotide sequence ID" value="NZ_CP081150.1"/>
</dbReference>
<dbReference type="PANTHER" id="PTHR45138:SF9">
    <property type="entry name" value="DIGUANYLATE CYCLASE DGCM-RELATED"/>
    <property type="match status" value="1"/>
</dbReference>
<evidence type="ECO:0000256" key="2">
    <source>
        <dbReference type="ARBA" id="ARBA00034247"/>
    </source>
</evidence>
<dbReference type="Proteomes" id="UP000825679">
    <property type="component" value="Chromosome"/>
</dbReference>
<evidence type="ECO:0000313" key="7">
    <source>
        <dbReference type="Proteomes" id="UP000825679"/>
    </source>
</evidence>
<dbReference type="GO" id="GO:0052621">
    <property type="term" value="F:diguanylate cyclase activity"/>
    <property type="evidence" value="ECO:0007669"/>
    <property type="project" value="UniProtKB-EC"/>
</dbReference>
<gene>
    <name evidence="6" type="ORF">K4H28_08860</name>
</gene>
<dbReference type="NCBIfam" id="TIGR00254">
    <property type="entry name" value="GGDEF"/>
    <property type="match status" value="1"/>
</dbReference>
<evidence type="ECO:0000256" key="3">
    <source>
        <dbReference type="SAM" id="MobiDB-lite"/>
    </source>
</evidence>
<feature type="region of interest" description="Disordered" evidence="3">
    <location>
        <begin position="518"/>
        <end position="549"/>
    </location>
</feature>
<dbReference type="Pfam" id="PF00990">
    <property type="entry name" value="GGDEF"/>
    <property type="match status" value="1"/>
</dbReference>
<dbReference type="SUPFAM" id="SSF55073">
    <property type="entry name" value="Nucleotide cyclase"/>
    <property type="match status" value="1"/>
</dbReference>
<dbReference type="InterPro" id="IPR031621">
    <property type="entry name" value="HisKA_7TM"/>
</dbReference>
<dbReference type="InterPro" id="IPR050469">
    <property type="entry name" value="Diguanylate_Cyclase"/>
</dbReference>
<dbReference type="PROSITE" id="PS50887">
    <property type="entry name" value="GGDEF"/>
    <property type="match status" value="1"/>
</dbReference>
<keyword evidence="7" id="KW-1185">Reference proteome</keyword>
<feature type="transmembrane region" description="Helical" evidence="4">
    <location>
        <begin position="144"/>
        <end position="166"/>
    </location>
</feature>
<accession>A0ABX8Z6C1</accession>
<dbReference type="EMBL" id="CP081150">
    <property type="protein sequence ID" value="QZA76459.1"/>
    <property type="molecule type" value="Genomic_DNA"/>
</dbReference>
<dbReference type="InterPro" id="IPR000160">
    <property type="entry name" value="GGDEF_dom"/>
</dbReference>
<evidence type="ECO:0000259" key="5">
    <source>
        <dbReference type="PROSITE" id="PS50887"/>
    </source>
</evidence>
<comment type="catalytic activity">
    <reaction evidence="2">
        <text>2 GTP = 3',3'-c-di-GMP + 2 diphosphate</text>
        <dbReference type="Rhea" id="RHEA:24898"/>
        <dbReference type="ChEBI" id="CHEBI:33019"/>
        <dbReference type="ChEBI" id="CHEBI:37565"/>
        <dbReference type="ChEBI" id="CHEBI:58805"/>
        <dbReference type="EC" id="2.7.7.65"/>
    </reaction>
</comment>
<evidence type="ECO:0000313" key="6">
    <source>
        <dbReference type="EMBL" id="QZA76459.1"/>
    </source>
</evidence>
<dbReference type="Gene3D" id="3.30.450.20">
    <property type="entry name" value="PAS domain"/>
    <property type="match status" value="1"/>
</dbReference>
<sequence length="549" mass="61869">MNWPSFSLLLCTVLTLALAVLAAKRKVFPAQYYFVATLLGSAWWSTAAAIELLLTSPSSKVLFAQLAWIGIMAVPTFWAMFVWSYVKGYYQKPSWRWQLGLWLMPLVTVAIALSNEMHHWMYVSTLPISAEVGAAIVYQHGPWFYIAALFMYGYMTLSMLVLLNALARASRLHRRHYIGLAIAMAVPWLANAAHLTGLVTLFDFDPTPFSFLLMGCIFYWLVSHRQLFDLLPIAHDVLLDAMPDAVLVINEAKQIAQLNQAAQSLPNMPPNATGLPLARLEYLNSVLPLLWGKELPVEFEIELGDTYYDLRSVTVYYQQQAIGLLLVLRDITHQKLIQHELKQTLNILEDQIEANALLQQQLREEAIHDPLTGLHNRRFLDEIAPNLIANASRKEQPLSVVMLDLDHFKTINDQQGHAVGDIVLRHVAQLLQTNLRQSDYIFRIGGEEFLILMTDTLSEQAIQQTEVWRAALRQQLPQIAGRDLPVTFSAGIAQQSDEQLNLANALIQADQALYQAKAKGRNRSEQAPHQAPYINQACTSPTLAQPQQA</sequence>
<dbReference type="Pfam" id="PF16927">
    <property type="entry name" value="HisKA_7TM"/>
    <property type="match status" value="1"/>
</dbReference>
<feature type="domain" description="GGDEF" evidence="5">
    <location>
        <begin position="396"/>
        <end position="529"/>
    </location>
</feature>
<dbReference type="InterPro" id="IPR043128">
    <property type="entry name" value="Rev_trsase/Diguanyl_cyclase"/>
</dbReference>
<reference evidence="6 7" key="1">
    <citation type="submission" date="2021-08" db="EMBL/GenBank/DDBJ databases">
        <title>complete genome sequencing of Deefgea sp. D25.</title>
        <authorList>
            <person name="Bae J.-W."/>
            <person name="Gim D.-H."/>
        </authorList>
    </citation>
    <scope>NUCLEOTIDE SEQUENCE [LARGE SCALE GENOMIC DNA]</scope>
    <source>
        <strain evidence="6 7">D25</strain>
    </source>
</reference>
<dbReference type="InterPro" id="IPR029787">
    <property type="entry name" value="Nucleotide_cyclase"/>
</dbReference>
<keyword evidence="6" id="KW-0808">Transferase</keyword>
<keyword evidence="4" id="KW-0812">Transmembrane</keyword>
<name>A0ABX8Z6C1_9NEIS</name>
<protein>
    <recommendedName>
        <fullName evidence="1">diguanylate cyclase</fullName>
        <ecNumber evidence="1">2.7.7.65</ecNumber>
    </recommendedName>
</protein>